<dbReference type="AlphaFoldDB" id="Q2QNY4"/>
<reference evidence="1" key="1">
    <citation type="journal article" date="2005" name="BMC Biol.">
        <title>The sequence of rice chromosomes 11 and 12, rich in disease resistance genes and recent gene duplications.</title>
        <authorList>
            <consortium name="The rice chromosomes 11 and 12 sequencing consortia"/>
        </authorList>
    </citation>
    <scope>NUCLEOTIDE SEQUENCE [LARGE SCALE GENOMIC DNA]</scope>
</reference>
<protein>
    <submittedName>
        <fullName evidence="1">Uncharacterized protein</fullName>
    </submittedName>
</protein>
<reference evidence="1" key="3">
    <citation type="submission" date="2006-01" db="EMBL/GenBank/DDBJ databases">
        <authorList>
            <person name="Buell R."/>
        </authorList>
    </citation>
    <scope>NUCLEOTIDE SEQUENCE</scope>
</reference>
<proteinExistence type="predicted"/>
<reference evidence="1" key="2">
    <citation type="submission" date="2005-04" db="EMBL/GenBank/DDBJ databases">
        <authorList>
            <person name="Buell C.R."/>
            <person name="Wing R.A."/>
            <person name="McCombie W.A."/>
            <person name="Ouyang S."/>
        </authorList>
    </citation>
    <scope>NUCLEOTIDE SEQUENCE</scope>
</reference>
<dbReference type="EMBL" id="DP000011">
    <property type="protein sequence ID" value="ABA98892.1"/>
    <property type="molecule type" value="Genomic_DNA"/>
</dbReference>
<gene>
    <name evidence="1" type="ordered locus">LOC_Os12g36330</name>
</gene>
<accession>Q2QNY4</accession>
<sequence length="436" mass="47853">MTSGKEIDKLTKEDWTKEEWRDFENQMAACEKTMLASFLKTDQGVFKRDVTSRYLVRSSIGPHAVLGRQQCKVEEDLGKIPNQHKVFKDDERISEPVSIKSTMNKEGISMDESLDQNLGKLELMEAKCMQEEKFNQILQKLEEIEACRSKATEVTIAAIRTTTAILKASSSPTPMAPPPPTPTKCLTKCPNNNFTWVMANSSHIGEVLAPTAAWELGDNKDKGHAPCIVTNDSPKVTPAKCSNCSSPDIMLDLTVAVGVSCATTSMASMELLVGEDETSVIYIDNPHCSIATHAKCSTLGLDVNGSANQPVVVFPTITAMNGHSIIPTLPLTIMNTSVILVVKSSCASDNSIRLMTLYNGFSCVIAETKMIYVATVVRFSLCYMQMGAMKPSSVIQWLNFPYCTYDGFKRKLRGLFTNGALCIHSSQYDPPDGLCE</sequence>
<name>Q2QNY4_ORYSJ</name>
<evidence type="ECO:0000313" key="1">
    <source>
        <dbReference type="EMBL" id="ABA98892.1"/>
    </source>
</evidence>
<organism evidence="1">
    <name type="scientific">Oryza sativa subsp. japonica</name>
    <name type="common">Rice</name>
    <dbReference type="NCBI Taxonomy" id="39947"/>
    <lineage>
        <taxon>Eukaryota</taxon>
        <taxon>Viridiplantae</taxon>
        <taxon>Streptophyta</taxon>
        <taxon>Embryophyta</taxon>
        <taxon>Tracheophyta</taxon>
        <taxon>Spermatophyta</taxon>
        <taxon>Magnoliopsida</taxon>
        <taxon>Liliopsida</taxon>
        <taxon>Poales</taxon>
        <taxon>Poaceae</taxon>
        <taxon>BOP clade</taxon>
        <taxon>Oryzoideae</taxon>
        <taxon>Oryzeae</taxon>
        <taxon>Oryzinae</taxon>
        <taxon>Oryza</taxon>
        <taxon>Oryza sativa</taxon>
    </lineage>
</organism>